<protein>
    <submittedName>
        <fullName evidence="2">Uncharacterized protein</fullName>
    </submittedName>
</protein>
<organism evidence="2 3">
    <name type="scientific">Aspergillus uvarum CBS 121591</name>
    <dbReference type="NCBI Taxonomy" id="1448315"/>
    <lineage>
        <taxon>Eukaryota</taxon>
        <taxon>Fungi</taxon>
        <taxon>Dikarya</taxon>
        <taxon>Ascomycota</taxon>
        <taxon>Pezizomycotina</taxon>
        <taxon>Eurotiomycetes</taxon>
        <taxon>Eurotiomycetidae</taxon>
        <taxon>Eurotiales</taxon>
        <taxon>Aspergillaceae</taxon>
        <taxon>Aspergillus</taxon>
        <taxon>Aspergillus subgen. Circumdati</taxon>
    </lineage>
</organism>
<proteinExistence type="predicted"/>
<dbReference type="GeneID" id="37137463"/>
<sequence>MCVAIENKLTHWNADRTFRPQASLLVFIHSPQHPQAFPVHLQHHRRLATAYHPVFQVPSQRFGHDSVSKEMGPRAFATTSTSGIDHGRDQSRRHRRAI</sequence>
<reference evidence="2 3" key="1">
    <citation type="submission" date="2016-12" db="EMBL/GenBank/DDBJ databases">
        <title>The genomes of Aspergillus section Nigri reveals drivers in fungal speciation.</title>
        <authorList>
            <consortium name="DOE Joint Genome Institute"/>
            <person name="Vesth T.C."/>
            <person name="Nybo J."/>
            <person name="Theobald S."/>
            <person name="Brandl J."/>
            <person name="Frisvad J.C."/>
            <person name="Nielsen K.F."/>
            <person name="Lyhne E.K."/>
            <person name="Kogle M.E."/>
            <person name="Kuo A."/>
            <person name="Riley R."/>
            <person name="Clum A."/>
            <person name="Nolan M."/>
            <person name="Lipzen A."/>
            <person name="Salamov A."/>
            <person name="Henrissat B."/>
            <person name="Wiebenga A."/>
            <person name="De Vries R.P."/>
            <person name="Grigoriev I.V."/>
            <person name="Mortensen U.H."/>
            <person name="Andersen M.R."/>
            <person name="Baker S.E."/>
        </authorList>
    </citation>
    <scope>NUCLEOTIDE SEQUENCE [LARGE SCALE GENOMIC DNA]</scope>
    <source>
        <strain evidence="2 3">CBS 121591</strain>
    </source>
</reference>
<evidence type="ECO:0000256" key="1">
    <source>
        <dbReference type="SAM" id="MobiDB-lite"/>
    </source>
</evidence>
<accession>A0A319CH86</accession>
<feature type="region of interest" description="Disordered" evidence="1">
    <location>
        <begin position="63"/>
        <end position="98"/>
    </location>
</feature>
<dbReference type="AlphaFoldDB" id="A0A319CH86"/>
<feature type="compositionally biased region" description="Basic and acidic residues" evidence="1">
    <location>
        <begin position="63"/>
        <end position="72"/>
    </location>
</feature>
<gene>
    <name evidence="2" type="ORF">BO82DRAFT_352550</name>
</gene>
<evidence type="ECO:0000313" key="3">
    <source>
        <dbReference type="Proteomes" id="UP000248340"/>
    </source>
</evidence>
<dbReference type="EMBL" id="KZ821687">
    <property type="protein sequence ID" value="PYH83810.1"/>
    <property type="molecule type" value="Genomic_DNA"/>
</dbReference>
<name>A0A319CH86_9EURO</name>
<dbReference type="Proteomes" id="UP000248340">
    <property type="component" value="Unassembled WGS sequence"/>
</dbReference>
<dbReference type="RefSeq" id="XP_025494010.1">
    <property type="nucleotide sequence ID" value="XM_025634722.1"/>
</dbReference>
<evidence type="ECO:0000313" key="2">
    <source>
        <dbReference type="EMBL" id="PYH83810.1"/>
    </source>
</evidence>
<dbReference type="VEuPathDB" id="FungiDB:BO82DRAFT_352550"/>
<keyword evidence="3" id="KW-1185">Reference proteome</keyword>